<dbReference type="Pfam" id="PF01464">
    <property type="entry name" value="SLT"/>
    <property type="match status" value="1"/>
</dbReference>
<dbReference type="Gene3D" id="1.25.40.10">
    <property type="entry name" value="Tetratricopeptide repeat domain"/>
    <property type="match status" value="2"/>
</dbReference>
<dbReference type="InterPro" id="IPR019734">
    <property type="entry name" value="TPR_rpt"/>
</dbReference>
<dbReference type="CDD" id="cd13401">
    <property type="entry name" value="Slt70-like"/>
    <property type="match status" value="1"/>
</dbReference>
<name>A0A1F5R3D2_9BACT</name>
<keyword evidence="2" id="KW-0732">Signal</keyword>
<dbReference type="PANTHER" id="PTHR37423:SF2">
    <property type="entry name" value="MEMBRANE-BOUND LYTIC MUREIN TRANSGLYCOSYLASE C"/>
    <property type="match status" value="1"/>
</dbReference>
<dbReference type="Gene3D" id="1.10.530.10">
    <property type="match status" value="1"/>
</dbReference>
<dbReference type="SUPFAM" id="SSF48452">
    <property type="entry name" value="TPR-like"/>
    <property type="match status" value="2"/>
</dbReference>
<protein>
    <recommendedName>
        <fullName evidence="3">Transglycosylase SLT domain-containing protein</fullName>
    </recommendedName>
</protein>
<feature type="domain" description="Transglycosylase SLT" evidence="3">
    <location>
        <begin position="460"/>
        <end position="571"/>
    </location>
</feature>
<dbReference type="Pfam" id="PF13432">
    <property type="entry name" value="TPR_16"/>
    <property type="match status" value="1"/>
</dbReference>
<dbReference type="GO" id="GO:0016020">
    <property type="term" value="C:membrane"/>
    <property type="evidence" value="ECO:0007669"/>
    <property type="project" value="InterPro"/>
</dbReference>
<dbReference type="InterPro" id="IPR000189">
    <property type="entry name" value="Transglyc_AS"/>
</dbReference>
<dbReference type="Proteomes" id="UP000177230">
    <property type="component" value="Unassembled WGS sequence"/>
</dbReference>
<comment type="similarity">
    <text evidence="1">Belongs to the transglycosylase Slt family.</text>
</comment>
<accession>A0A1F5R3D2</accession>
<feature type="chain" id="PRO_5009520633" description="Transglycosylase SLT domain-containing protein" evidence="2">
    <location>
        <begin position="20"/>
        <end position="605"/>
    </location>
</feature>
<dbReference type="SUPFAM" id="SSF53955">
    <property type="entry name" value="Lysozyme-like"/>
    <property type="match status" value="1"/>
</dbReference>
<dbReference type="GO" id="GO:0000270">
    <property type="term" value="P:peptidoglycan metabolic process"/>
    <property type="evidence" value="ECO:0007669"/>
    <property type="project" value="InterPro"/>
</dbReference>
<dbReference type="AlphaFoldDB" id="A0A1F5R3D2"/>
<evidence type="ECO:0000313" key="5">
    <source>
        <dbReference type="Proteomes" id="UP000177230"/>
    </source>
</evidence>
<dbReference type="Pfam" id="PF13174">
    <property type="entry name" value="TPR_6"/>
    <property type="match status" value="1"/>
</dbReference>
<dbReference type="InterPro" id="IPR023346">
    <property type="entry name" value="Lysozyme-like_dom_sf"/>
</dbReference>
<comment type="caution">
    <text evidence="4">The sequence shown here is derived from an EMBL/GenBank/DDBJ whole genome shotgun (WGS) entry which is preliminary data.</text>
</comment>
<dbReference type="SMART" id="SM00028">
    <property type="entry name" value="TPR"/>
    <property type="match status" value="2"/>
</dbReference>
<proteinExistence type="inferred from homology"/>
<evidence type="ECO:0000313" key="4">
    <source>
        <dbReference type="EMBL" id="OGF08909.1"/>
    </source>
</evidence>
<dbReference type="InterPro" id="IPR008258">
    <property type="entry name" value="Transglycosylase_SLT_dom_1"/>
</dbReference>
<dbReference type="GO" id="GO:0008933">
    <property type="term" value="F:peptidoglycan lytic transglycosylase activity"/>
    <property type="evidence" value="ECO:0007669"/>
    <property type="project" value="InterPro"/>
</dbReference>
<reference evidence="4 5" key="1">
    <citation type="journal article" date="2016" name="Nat. Commun.">
        <title>Thousands of microbial genomes shed light on interconnected biogeochemical processes in an aquifer system.</title>
        <authorList>
            <person name="Anantharaman K."/>
            <person name="Brown C.T."/>
            <person name="Hug L.A."/>
            <person name="Sharon I."/>
            <person name="Castelle C.J."/>
            <person name="Probst A.J."/>
            <person name="Thomas B.C."/>
            <person name="Singh A."/>
            <person name="Wilkins M.J."/>
            <person name="Karaoz U."/>
            <person name="Brodie E.L."/>
            <person name="Williams K.H."/>
            <person name="Hubbard S.S."/>
            <person name="Banfield J.F."/>
        </authorList>
    </citation>
    <scope>NUCLEOTIDE SEQUENCE [LARGE SCALE GENOMIC DNA]</scope>
</reference>
<evidence type="ECO:0000256" key="2">
    <source>
        <dbReference type="SAM" id="SignalP"/>
    </source>
</evidence>
<gene>
    <name evidence="4" type="ORF">A2024_01415</name>
</gene>
<dbReference type="InterPro" id="IPR011990">
    <property type="entry name" value="TPR-like_helical_dom_sf"/>
</dbReference>
<sequence length="605" mass="68760">MRKYLLLVLLFMAPGSVPSQEPSDAVQQAMMLGEWLEYDRALDVLKGIQGDSLSQHNKIRLLILSGDHHRAIKEADDFFQRWPGSPLGIDCKWQRAYSLKKIGLYRDALYDFLDLARQDPLLADIAWMNAGFCYQQQGQSQTAGRIFDSLASDGSNQGPDSLLISLLMAQPGSVSGSAPPPVRQGTIYKASRLISQKKYESARNLLTRFVRFNKGSSLLGQAQYLIGKCLERQGKLTLAARAYLKVPEVQPGTSWADEALFRAGWCQYKMKAYGRALKHWREAQRRYPQSDFAEVSVFWQGKALEERGDSMAAWGKYQELAAKYEYTYYGWRAREKLMGYSPSGDSLSPDKVAQLAFLDSAVAEPQLEPESWIKNHRRFSQASRLVDMGLLDEAAKLAEAIRKISWNDPVALHYLAQLFSQAGMDPQAIYCAKRSFDLWMGPRPKALIETLYPQRYLRSIEAALAESPVETALVLSVMRQESKFVAAARSRAGARGLMQIMPKTGQRLSGLKKFRLDTLYHPETSIAYGARFLSSLLKQFDGSIVHTLAAYNAGPYRVKQWLKSERCRNDDDYLIEEIPYLETRNYIKKVMVGYYVYRWLLEEKL</sequence>
<feature type="signal peptide" evidence="2">
    <location>
        <begin position="1"/>
        <end position="19"/>
    </location>
</feature>
<evidence type="ECO:0000259" key="3">
    <source>
        <dbReference type="Pfam" id="PF01464"/>
    </source>
</evidence>
<organism evidence="4 5">
    <name type="scientific">Candidatus Edwardsbacteria bacterium GWF2_54_11</name>
    <dbReference type="NCBI Taxonomy" id="1817851"/>
    <lineage>
        <taxon>Bacteria</taxon>
        <taxon>Candidatus Edwardsiibacteriota</taxon>
    </lineage>
</organism>
<evidence type="ECO:0000256" key="1">
    <source>
        <dbReference type="ARBA" id="ARBA00007734"/>
    </source>
</evidence>
<dbReference type="PROSITE" id="PS00922">
    <property type="entry name" value="TRANSGLYCOSYLASE"/>
    <property type="match status" value="1"/>
</dbReference>
<dbReference type="EMBL" id="MFFM01000046">
    <property type="protein sequence ID" value="OGF08909.1"/>
    <property type="molecule type" value="Genomic_DNA"/>
</dbReference>
<dbReference type="PANTHER" id="PTHR37423">
    <property type="entry name" value="SOLUBLE LYTIC MUREIN TRANSGLYCOSYLASE-RELATED"/>
    <property type="match status" value="1"/>
</dbReference>